<protein>
    <submittedName>
        <fullName evidence="7">Monoheme cytochrome SoxX (Sulfur oxidation)</fullName>
    </submittedName>
</protein>
<dbReference type="NCBIfam" id="TIGR04485">
    <property type="entry name" value="thiosulf_SoxX"/>
    <property type="match status" value="1"/>
</dbReference>
<keyword evidence="1 4" id="KW-0349">Heme</keyword>
<evidence type="ECO:0000256" key="2">
    <source>
        <dbReference type="ARBA" id="ARBA00022723"/>
    </source>
</evidence>
<dbReference type="PROSITE" id="PS51007">
    <property type="entry name" value="CYTC"/>
    <property type="match status" value="1"/>
</dbReference>
<keyword evidence="5" id="KW-0732">Signal</keyword>
<evidence type="ECO:0000313" key="8">
    <source>
        <dbReference type="Proteomes" id="UP000183104"/>
    </source>
</evidence>
<evidence type="ECO:0000256" key="4">
    <source>
        <dbReference type="PROSITE-ProRule" id="PRU00433"/>
    </source>
</evidence>
<keyword evidence="8" id="KW-1185">Reference proteome</keyword>
<dbReference type="SUPFAM" id="SSF46626">
    <property type="entry name" value="Cytochrome c"/>
    <property type="match status" value="1"/>
</dbReference>
<dbReference type="AlphaFoldDB" id="A0A0P9EH70"/>
<evidence type="ECO:0000259" key="6">
    <source>
        <dbReference type="PROSITE" id="PS51007"/>
    </source>
</evidence>
<feature type="chain" id="PRO_5010433409" evidence="5">
    <location>
        <begin position="28"/>
        <end position="232"/>
    </location>
</feature>
<keyword evidence="3 4" id="KW-0408">Iron</keyword>
<evidence type="ECO:0000256" key="1">
    <source>
        <dbReference type="ARBA" id="ARBA00022617"/>
    </source>
</evidence>
<accession>A0A0P9EH70</accession>
<evidence type="ECO:0000256" key="3">
    <source>
        <dbReference type="ARBA" id="ARBA00023004"/>
    </source>
</evidence>
<dbReference type="Proteomes" id="UP000183104">
    <property type="component" value="Unassembled WGS sequence"/>
</dbReference>
<dbReference type="GO" id="GO:0009055">
    <property type="term" value="F:electron transfer activity"/>
    <property type="evidence" value="ECO:0007669"/>
    <property type="project" value="InterPro"/>
</dbReference>
<evidence type="ECO:0000313" key="7">
    <source>
        <dbReference type="EMBL" id="SCY66571.1"/>
    </source>
</evidence>
<dbReference type="RefSeq" id="WP_054964582.1">
    <property type="nucleotide sequence ID" value="NZ_FMUN01000011.1"/>
</dbReference>
<proteinExistence type="predicted"/>
<keyword evidence="2 4" id="KW-0479">Metal-binding</keyword>
<gene>
    <name evidence="7" type="ORF">SAMN05661077_0082</name>
</gene>
<dbReference type="GO" id="GO:0020037">
    <property type="term" value="F:heme binding"/>
    <property type="evidence" value="ECO:0007669"/>
    <property type="project" value="InterPro"/>
</dbReference>
<dbReference type="Gene3D" id="1.10.760.10">
    <property type="entry name" value="Cytochrome c-like domain"/>
    <property type="match status" value="1"/>
</dbReference>
<organism evidence="7 8">
    <name type="scientific">Thiohalorhabdus denitrificans</name>
    <dbReference type="NCBI Taxonomy" id="381306"/>
    <lineage>
        <taxon>Bacteria</taxon>
        <taxon>Pseudomonadati</taxon>
        <taxon>Pseudomonadota</taxon>
        <taxon>Gammaproteobacteria</taxon>
        <taxon>Thiohalorhabdales</taxon>
        <taxon>Thiohalorhabdaceae</taxon>
        <taxon>Thiohalorhabdus</taxon>
    </lineage>
</organism>
<feature type="signal peptide" evidence="5">
    <location>
        <begin position="1"/>
        <end position="27"/>
    </location>
</feature>
<feature type="domain" description="Cytochrome c" evidence="6">
    <location>
        <begin position="115"/>
        <end position="227"/>
    </location>
</feature>
<sequence>MEYGSSIRTGLAALASVSLLVASGAMAESAEGEQADYTEMSAEELANHLIFEKEGFDLDEETQEGGTVRDRLKQDELQKTCSALEGENVDSETADKVREMARENMEYPEGGIELGDWERGQEIAENAFGFRVGHKVDDHSEEETGGMCINCHEMESAKSHRSGTIGPSLVNYGKDRGSGESMVRFAYEMIYNPHVNFPCTKMPRLGANGILDKEKIQHVLGYLFDPESPVNQ</sequence>
<dbReference type="InterPro" id="IPR009056">
    <property type="entry name" value="Cyt_c-like_dom"/>
</dbReference>
<dbReference type="EMBL" id="FMUN01000011">
    <property type="protein sequence ID" value="SCY66571.1"/>
    <property type="molecule type" value="Genomic_DNA"/>
</dbReference>
<evidence type="ECO:0000256" key="5">
    <source>
        <dbReference type="SAM" id="SignalP"/>
    </source>
</evidence>
<dbReference type="InterPro" id="IPR030999">
    <property type="entry name" value="Thiosulf_SoxX"/>
</dbReference>
<dbReference type="InterPro" id="IPR036909">
    <property type="entry name" value="Cyt_c-like_dom_sf"/>
</dbReference>
<reference evidence="8" key="1">
    <citation type="submission" date="2016-10" db="EMBL/GenBank/DDBJ databases">
        <authorList>
            <person name="Varghese N."/>
        </authorList>
    </citation>
    <scope>NUCLEOTIDE SEQUENCE [LARGE SCALE GENOMIC DNA]</scope>
    <source>
        <strain evidence="8">HL 19</strain>
    </source>
</reference>
<name>A0A0P9EH70_9GAMM</name>
<dbReference type="OrthoDB" id="9808312at2"/>
<dbReference type="STRING" id="381306.AN478_00025"/>
<dbReference type="GO" id="GO:0046872">
    <property type="term" value="F:metal ion binding"/>
    <property type="evidence" value="ECO:0007669"/>
    <property type="project" value="UniProtKB-KW"/>
</dbReference>